<name>A0A8S9N1H3_BRACR</name>
<feature type="compositionally biased region" description="Polar residues" evidence="1">
    <location>
        <begin position="84"/>
        <end position="94"/>
    </location>
</feature>
<sequence>MAASRRPNWRFTGPLSETVSQPPPSSIPGRDTTTPPLSIFIHRPPRGSSIGRRRTQPKERNRAAVNTKDDATRSQKPTVHLQLKQMQHRSQNPINHLALVRRRKSPRDPG</sequence>
<organism evidence="2 3">
    <name type="scientific">Brassica cretica</name>
    <name type="common">Mustard</name>
    <dbReference type="NCBI Taxonomy" id="69181"/>
    <lineage>
        <taxon>Eukaryota</taxon>
        <taxon>Viridiplantae</taxon>
        <taxon>Streptophyta</taxon>
        <taxon>Embryophyta</taxon>
        <taxon>Tracheophyta</taxon>
        <taxon>Spermatophyta</taxon>
        <taxon>Magnoliopsida</taxon>
        <taxon>eudicotyledons</taxon>
        <taxon>Gunneridae</taxon>
        <taxon>Pentapetalae</taxon>
        <taxon>rosids</taxon>
        <taxon>malvids</taxon>
        <taxon>Brassicales</taxon>
        <taxon>Brassicaceae</taxon>
        <taxon>Brassiceae</taxon>
        <taxon>Brassica</taxon>
    </lineage>
</organism>
<evidence type="ECO:0000313" key="3">
    <source>
        <dbReference type="Proteomes" id="UP000712600"/>
    </source>
</evidence>
<protein>
    <submittedName>
        <fullName evidence="2">Uncharacterized protein</fullName>
    </submittedName>
</protein>
<proteinExistence type="predicted"/>
<accession>A0A8S9N1H3</accession>
<dbReference type="Proteomes" id="UP000712600">
    <property type="component" value="Unassembled WGS sequence"/>
</dbReference>
<gene>
    <name evidence="2" type="ORF">F2Q69_00054874</name>
</gene>
<reference evidence="2" key="1">
    <citation type="submission" date="2019-12" db="EMBL/GenBank/DDBJ databases">
        <title>Genome sequencing and annotation of Brassica cretica.</title>
        <authorList>
            <person name="Studholme D.J."/>
            <person name="Sarris P."/>
        </authorList>
    </citation>
    <scope>NUCLEOTIDE SEQUENCE</scope>
    <source>
        <strain evidence="2">PFS-109/04</strain>
        <tissue evidence="2">Leaf</tissue>
    </source>
</reference>
<feature type="region of interest" description="Disordered" evidence="1">
    <location>
        <begin position="1"/>
        <end position="110"/>
    </location>
</feature>
<feature type="compositionally biased region" description="Basic residues" evidence="1">
    <location>
        <begin position="99"/>
        <end position="110"/>
    </location>
</feature>
<comment type="caution">
    <text evidence="2">The sequence shown here is derived from an EMBL/GenBank/DDBJ whole genome shotgun (WGS) entry which is preliminary data.</text>
</comment>
<feature type="compositionally biased region" description="Basic and acidic residues" evidence="1">
    <location>
        <begin position="56"/>
        <end position="73"/>
    </location>
</feature>
<evidence type="ECO:0000256" key="1">
    <source>
        <dbReference type="SAM" id="MobiDB-lite"/>
    </source>
</evidence>
<evidence type="ECO:0000313" key="2">
    <source>
        <dbReference type="EMBL" id="KAF3490325.1"/>
    </source>
</evidence>
<dbReference type="EMBL" id="QGKX02002183">
    <property type="protein sequence ID" value="KAF3490325.1"/>
    <property type="molecule type" value="Genomic_DNA"/>
</dbReference>
<dbReference type="AlphaFoldDB" id="A0A8S9N1H3"/>